<dbReference type="InParanoid" id="A0A6P8Z3K6"/>
<dbReference type="Proteomes" id="UP000515158">
    <property type="component" value="Unplaced"/>
</dbReference>
<evidence type="ECO:0000313" key="3">
    <source>
        <dbReference type="Proteomes" id="UP000515158"/>
    </source>
</evidence>
<dbReference type="GeneID" id="117648592"/>
<keyword evidence="3" id="KW-1185">Reference proteome</keyword>
<dbReference type="OrthoDB" id="6354723at2759"/>
<dbReference type="InterPro" id="IPR045163">
    <property type="entry name" value="Focadhesin/RST1"/>
</dbReference>
<evidence type="ECO:0000259" key="1">
    <source>
        <dbReference type="Pfam" id="PF11229"/>
    </source>
</evidence>
<dbReference type="KEGG" id="tpal:117648592"/>
<proteinExistence type="predicted"/>
<dbReference type="RefSeq" id="XP_034247053.1">
    <property type="nucleotide sequence ID" value="XM_034391162.1"/>
</dbReference>
<organism evidence="4">
    <name type="scientific">Thrips palmi</name>
    <name type="common">Melon thrips</name>
    <dbReference type="NCBI Taxonomy" id="161013"/>
    <lineage>
        <taxon>Eukaryota</taxon>
        <taxon>Metazoa</taxon>
        <taxon>Ecdysozoa</taxon>
        <taxon>Arthropoda</taxon>
        <taxon>Hexapoda</taxon>
        <taxon>Insecta</taxon>
        <taxon>Pterygota</taxon>
        <taxon>Neoptera</taxon>
        <taxon>Paraneoptera</taxon>
        <taxon>Thysanoptera</taxon>
        <taxon>Terebrantia</taxon>
        <taxon>Thripoidea</taxon>
        <taxon>Thripidae</taxon>
        <taxon>Thrips</taxon>
    </lineage>
</organism>
<feature type="domain" description="Focadhesin C-terminal" evidence="1">
    <location>
        <begin position="818"/>
        <end position="1118"/>
    </location>
</feature>
<dbReference type="SUPFAM" id="SSF48371">
    <property type="entry name" value="ARM repeat"/>
    <property type="match status" value="1"/>
</dbReference>
<dbReference type="InterPro" id="IPR021392">
    <property type="entry name" value="Focadhesin_C"/>
</dbReference>
<dbReference type="InterPro" id="IPR022542">
    <property type="entry name" value="FOCAD/RST1_DUF3730"/>
</dbReference>
<feature type="domain" description="DUF3730" evidence="2">
    <location>
        <begin position="477"/>
        <end position="697"/>
    </location>
</feature>
<name>A0A6P8Z3K6_THRPL</name>
<protein>
    <submittedName>
        <fullName evidence="4">Focadhesin isoform X1</fullName>
    </submittedName>
</protein>
<gene>
    <name evidence="4" type="primary">LOC117648592</name>
</gene>
<evidence type="ECO:0000313" key="4">
    <source>
        <dbReference type="RefSeq" id="XP_034247053.1"/>
    </source>
</evidence>
<dbReference type="Pfam" id="PF11229">
    <property type="entry name" value="Focadhesin"/>
    <property type="match status" value="1"/>
</dbReference>
<dbReference type="PANTHER" id="PTHR16212">
    <property type="entry name" value="FOCADHESIN FAMILY MEMBER"/>
    <property type="match status" value="1"/>
</dbReference>
<evidence type="ECO:0000259" key="2">
    <source>
        <dbReference type="Pfam" id="PF12530"/>
    </source>
</evidence>
<accession>A0A6P8Z3K6</accession>
<dbReference type="InterPro" id="IPR016024">
    <property type="entry name" value="ARM-type_fold"/>
</dbReference>
<dbReference type="Pfam" id="PF12530">
    <property type="entry name" value="DUF3730"/>
    <property type="match status" value="1"/>
</dbReference>
<dbReference type="PANTHER" id="PTHR16212:SF4">
    <property type="entry name" value="FOCADHESIN"/>
    <property type="match status" value="1"/>
</dbReference>
<dbReference type="GO" id="GO:0060147">
    <property type="term" value="P:regulation of post-transcriptional gene silencing"/>
    <property type="evidence" value="ECO:0007669"/>
    <property type="project" value="InterPro"/>
</dbReference>
<sequence length="1211" mass="135243">MMEETVGNSREINAKLIDPVSVLKEITKLVSGIKKNDSKQRFNETPEMKQLRVLICDKIPVRSVTACQGLLSLVEDNILPPIHAISLLVSAFSNIQNYSGVTAALGVLLRWDMNVRPKPYECPFSLYPVQHPLITLLKQKKDTWADVYRLVQNFFFHSEKCIKKENISLLQPLLLYVLCDPQTTPHLPPESRQKTWALMLHFLDDLSVRQLVFQSIPWFQISDESRCVETGMLLLDLCESSLRIRDGQLCVALAPLAAASIRNLVTRGADPEPCLATVFQLLCISPNAASCVMLLLADTITVCPASFLAPILKSCKEIFDLHACSEVSMYAVVSALLPWLASPSVLTREALQLGTKLLLEIREAPSSYWSNTTSRLCANPWFRLLRHSFENVHEAAELCRVSESWRSEAEVKEWLTFVKTSSPLFIARFSSYFCALLISGASDEVEEEGNEIIWAPLSVLVWLVKDEPEVSGRVTLALLYQLAQEKRPLHQVALLRAIAAMGKHEENMVLVLGVLKSLSMGGFYSSTLALDLYLRVWKAQPRAYRFLHELLTTPFKGDNPDLIWELNIAKAAAIREICYTNPDAHGSELVPVLSQVLSQNTTAEGSIASALAVQGITSLCRSGVMDVVSTWRGLSPKLLRDKRPDVIVSLCELLSVVSCLSTTTGKYEEFIAEVIVTLWGWIQHSNSEVACAALRALSEFHLNQLTLKTVPAAFRTNLKLPPSFCKTPIDAARDPVDVLPYIPGDCWKQVLQGLGKLEDRKDAVCNMLACFMRHEIKLFHRGLYNQLPSKPEPTSYEHLHDSSILKTMFGICYQTSKHEPMLVALALSILSNVFPRPLPPVSWNFLEEKLKLGGTVRGHCLKILAMQCQASQSANRILLVVLSSLNLPDDIEDCKILFSMLNYLGQGIPPNHLGPFVNKCILYATETFKNEEPSEESLLKSFLGHLKLALQSQDVHKANTTALANITESLVNHLDMSHQIFDSFIECALVLPAKNVERIISPTLWWETSPDKIESAVRVSSAIAMAQDSDMPLAALNECIDVCTAADSKAHECILEAIINVVRICRSHESNSRWLLQMLGRIQAVKASQDNDSQQKQQVLHSYCDLFMVTVIALAGHDILTGDPKIIASSSQDRLLLFPQALSALLDANETWRSLTTQVIEWLYDMSTASEVPSLLSQTFRLAITPLRYHQHFKKTTVWMRILSSQQGCTL</sequence>
<reference evidence="4" key="1">
    <citation type="submission" date="2025-08" db="UniProtKB">
        <authorList>
            <consortium name="RefSeq"/>
        </authorList>
    </citation>
    <scope>IDENTIFICATION</scope>
    <source>
        <tissue evidence="4">Total insect</tissue>
    </source>
</reference>
<dbReference type="AlphaFoldDB" id="A0A6P8Z3K6"/>
<dbReference type="FunCoup" id="A0A6P8Z3K6">
    <property type="interactions" value="2"/>
</dbReference>